<protein>
    <submittedName>
        <fullName evidence="1">Uncharacterized protein</fullName>
    </submittedName>
</protein>
<dbReference type="EMBL" id="GBXM01003616">
    <property type="protein sequence ID" value="JAI04962.1"/>
    <property type="molecule type" value="Transcribed_RNA"/>
</dbReference>
<proteinExistence type="predicted"/>
<name>A0A0E9XRA7_ANGAN</name>
<reference evidence="1" key="2">
    <citation type="journal article" date="2015" name="Fish Shellfish Immunol.">
        <title>Early steps in the European eel (Anguilla anguilla)-Vibrio vulnificus interaction in the gills: Role of the RtxA13 toxin.</title>
        <authorList>
            <person name="Callol A."/>
            <person name="Pajuelo D."/>
            <person name="Ebbesson L."/>
            <person name="Teles M."/>
            <person name="MacKenzie S."/>
            <person name="Amaro C."/>
        </authorList>
    </citation>
    <scope>NUCLEOTIDE SEQUENCE</scope>
</reference>
<reference evidence="1" key="1">
    <citation type="submission" date="2014-11" db="EMBL/GenBank/DDBJ databases">
        <authorList>
            <person name="Amaro Gonzalez C."/>
        </authorList>
    </citation>
    <scope>NUCLEOTIDE SEQUENCE</scope>
</reference>
<accession>A0A0E9XRA7</accession>
<sequence>MTPRPRVLVHKGILGIVVPFHRTVYGV</sequence>
<organism evidence="1">
    <name type="scientific">Anguilla anguilla</name>
    <name type="common">European freshwater eel</name>
    <name type="synonym">Muraena anguilla</name>
    <dbReference type="NCBI Taxonomy" id="7936"/>
    <lineage>
        <taxon>Eukaryota</taxon>
        <taxon>Metazoa</taxon>
        <taxon>Chordata</taxon>
        <taxon>Craniata</taxon>
        <taxon>Vertebrata</taxon>
        <taxon>Euteleostomi</taxon>
        <taxon>Actinopterygii</taxon>
        <taxon>Neopterygii</taxon>
        <taxon>Teleostei</taxon>
        <taxon>Anguilliformes</taxon>
        <taxon>Anguillidae</taxon>
        <taxon>Anguilla</taxon>
    </lineage>
</organism>
<dbReference type="AlphaFoldDB" id="A0A0E9XRA7"/>
<evidence type="ECO:0000313" key="1">
    <source>
        <dbReference type="EMBL" id="JAI04962.1"/>
    </source>
</evidence>